<evidence type="ECO:0000259" key="1">
    <source>
        <dbReference type="Pfam" id="PF03235"/>
    </source>
</evidence>
<evidence type="ECO:0000313" key="2">
    <source>
        <dbReference type="EMBL" id="QQZ62575.1"/>
    </source>
</evidence>
<organism evidence="2 3">
    <name type="scientific">Paenibacillus sonchi</name>
    <dbReference type="NCBI Taxonomy" id="373687"/>
    <lineage>
        <taxon>Bacteria</taxon>
        <taxon>Bacillati</taxon>
        <taxon>Bacillota</taxon>
        <taxon>Bacilli</taxon>
        <taxon>Bacillales</taxon>
        <taxon>Paenibacillaceae</taxon>
        <taxon>Paenibacillus</taxon>
        <taxon>Paenibacillus sonchi group</taxon>
    </lineage>
</organism>
<name>A0A974SFM0_9BACL</name>
<dbReference type="Pfam" id="PF03235">
    <property type="entry name" value="GmrSD_N"/>
    <property type="match status" value="1"/>
</dbReference>
<dbReference type="PANTHER" id="PTHR39639">
    <property type="entry name" value="CHROMOSOME 16, WHOLE GENOME SHOTGUN SEQUENCE"/>
    <property type="match status" value="1"/>
</dbReference>
<proteinExistence type="predicted"/>
<keyword evidence="3" id="KW-1185">Reference proteome</keyword>
<dbReference type="EMBL" id="CP068595">
    <property type="protein sequence ID" value="QQZ62575.1"/>
    <property type="molecule type" value="Genomic_DNA"/>
</dbReference>
<protein>
    <submittedName>
        <fullName evidence="2">DUF262 domain-containing protein</fullName>
    </submittedName>
</protein>
<dbReference type="AlphaFoldDB" id="A0A974SFM0"/>
<evidence type="ECO:0000313" key="3">
    <source>
        <dbReference type="Proteomes" id="UP000595841"/>
    </source>
</evidence>
<accession>A0A974SFM0</accession>
<dbReference type="InterPro" id="IPR004919">
    <property type="entry name" value="GmrSD_N"/>
</dbReference>
<sequence length="349" mass="39729">MSIGELLTMYKDGELELHPEFQRLFRWTIEQKSRLIESLLLGIPIPSIFVSQTDKGTWEVIDGLQRLSTIFELTGDLRHPDGTERTPLSLNGTKYLPALNQLQWVSEDLTKQLPSEAKLRIKRARVDVNIVLSKSDVTAKYELFQRLNTGGTEASEQEVRNAILVMTNRGFFSWITDLANYSNFRACLPITEKALDEQYDLELVTRFITLSILPEDQLKNINDLGTFLTDKILEMAMEQSPAIKEKVDYSFRRCFDALATILGENSFKKYDVARQQSSGQVLISLFEVIAMGIGYYAKEETYEISEELITRVHQEIPRNPKFMTTAGSGIRASTRIPNTIGLGRELFSP</sequence>
<dbReference type="KEGG" id="pson:JI735_08365"/>
<dbReference type="PANTHER" id="PTHR39639:SF1">
    <property type="entry name" value="DUF262 DOMAIN-CONTAINING PROTEIN"/>
    <property type="match status" value="1"/>
</dbReference>
<dbReference type="Proteomes" id="UP000595841">
    <property type="component" value="Chromosome"/>
</dbReference>
<gene>
    <name evidence="2" type="ORF">JI735_08365</name>
</gene>
<reference evidence="2 3" key="1">
    <citation type="submission" date="2021-01" db="EMBL/GenBank/DDBJ databases">
        <title>Whole genome sequence of Paenibacillus sonchi LMG 24727 for comparative genomics.</title>
        <authorList>
            <person name="Lee G."/>
            <person name="Kim M.-J."/>
            <person name="Lim K."/>
            <person name="Shin J.-H."/>
        </authorList>
    </citation>
    <scope>NUCLEOTIDE SEQUENCE [LARGE SCALE GENOMIC DNA]</scope>
    <source>
        <strain evidence="2 3">LMG 24727</strain>
    </source>
</reference>
<feature type="domain" description="GmrSD restriction endonucleases N-terminal" evidence="1">
    <location>
        <begin position="3"/>
        <end position="164"/>
    </location>
</feature>